<feature type="compositionally biased region" description="Polar residues" evidence="2">
    <location>
        <begin position="420"/>
        <end position="455"/>
    </location>
</feature>
<dbReference type="AlphaFoldDB" id="A0A5J4VRE3"/>
<proteinExistence type="predicted"/>
<dbReference type="Pfam" id="PF00069">
    <property type="entry name" value="Pkinase"/>
    <property type="match status" value="1"/>
</dbReference>
<feature type="compositionally biased region" description="Polar residues" evidence="2">
    <location>
        <begin position="548"/>
        <end position="557"/>
    </location>
</feature>
<sequence length="665" mass="78017">KPYRFSLHSILKFGIQAIDILHVLHSKKVVHRDIKPGSFAIGNSQSNIGRFYLVDFGLCKKLNEHGGVIVKPQCKGCFRGSLTYASLNAHQQVELGRNDDLMSLLYIMVEFYNGQLPWSECEDMDKIEKMKKFYCGQHLLKHHPRQFLEIESYILSLDYDIEPNYELLTSLLQQAALEYEIDLDAPFEWEEDINYERKRIMMYYAHQNNKILKNVKSIDQEMMKIEINKKENYIEQIEKLESQKQQHLQTILTPYQLKVHLNIINIIHKLKRKYNRMYLEQDDNEPEKDEMQTKSQFGSLRKQQSFDSIDDGRLQKLTQAGLLIRRSSFDSTNDDSQKNITQYNPLVRRQSLDSSNESDQQIQTQHYPLIRGQSLDSQSSSLEGSLHSYTKLGSLKRRQSIRQSVHIHPVASYQPRFRSRANSRISDTQSNMQDSQQLHSRQRSNSRSPYTSPHPSSDQQLIQSSIQQQISVTKPHHKREDTVQQFKNVLDSLTGVGSEQFNSVFEINEMRANDNSRDSYIEQYIDKMNSYDQSKPEIDWDQFVELQQQEGSKSDPNQIDHESQHENIQSQSSCTSQSSQCRVSQCQIVNKQTYKQQQPSSYSTFDQEFETILSLQMLTQMQEEMIDWDLNDEIQKESKNEKEEKNKSWNENLIKITFKPNQQKD</sequence>
<protein>
    <recommendedName>
        <fullName evidence="3">Protein kinase domain-containing protein</fullName>
    </recommendedName>
</protein>
<dbReference type="PROSITE" id="PS50011">
    <property type="entry name" value="PROTEIN_KINASE_DOM"/>
    <property type="match status" value="1"/>
</dbReference>
<feature type="coiled-coil region" evidence="1">
    <location>
        <begin position="223"/>
        <end position="250"/>
    </location>
</feature>
<reference evidence="4 5" key="1">
    <citation type="submission" date="2019-03" db="EMBL/GenBank/DDBJ databases">
        <title>Single cell metagenomics reveals metabolic interactions within the superorganism composed of flagellate Streblomastix strix and complex community of Bacteroidetes bacteria on its surface.</title>
        <authorList>
            <person name="Treitli S.C."/>
            <person name="Kolisko M."/>
            <person name="Husnik F."/>
            <person name="Keeling P."/>
            <person name="Hampl V."/>
        </authorList>
    </citation>
    <scope>NUCLEOTIDE SEQUENCE [LARGE SCALE GENOMIC DNA]</scope>
    <source>
        <strain evidence="4">ST1C</strain>
    </source>
</reference>
<dbReference type="InterPro" id="IPR011009">
    <property type="entry name" value="Kinase-like_dom_sf"/>
</dbReference>
<dbReference type="Proteomes" id="UP000324800">
    <property type="component" value="Unassembled WGS sequence"/>
</dbReference>
<name>A0A5J4VRE3_9EUKA</name>
<comment type="caution">
    <text evidence="4">The sequence shown here is derived from an EMBL/GenBank/DDBJ whole genome shotgun (WGS) entry which is preliminary data.</text>
</comment>
<dbReference type="PANTHER" id="PTHR11909">
    <property type="entry name" value="CASEIN KINASE-RELATED"/>
    <property type="match status" value="1"/>
</dbReference>
<evidence type="ECO:0000313" key="4">
    <source>
        <dbReference type="EMBL" id="KAA6385217.1"/>
    </source>
</evidence>
<feature type="non-terminal residue" evidence="4">
    <location>
        <position position="1"/>
    </location>
</feature>
<organism evidence="4 5">
    <name type="scientific">Streblomastix strix</name>
    <dbReference type="NCBI Taxonomy" id="222440"/>
    <lineage>
        <taxon>Eukaryota</taxon>
        <taxon>Metamonada</taxon>
        <taxon>Preaxostyla</taxon>
        <taxon>Oxymonadida</taxon>
        <taxon>Streblomastigidae</taxon>
        <taxon>Streblomastix</taxon>
    </lineage>
</organism>
<feature type="region of interest" description="Disordered" evidence="2">
    <location>
        <begin position="548"/>
        <end position="574"/>
    </location>
</feature>
<dbReference type="EMBL" id="SNRW01005364">
    <property type="protein sequence ID" value="KAA6385217.1"/>
    <property type="molecule type" value="Genomic_DNA"/>
</dbReference>
<gene>
    <name evidence="4" type="ORF">EZS28_019257</name>
</gene>
<evidence type="ECO:0000256" key="2">
    <source>
        <dbReference type="SAM" id="MobiDB-lite"/>
    </source>
</evidence>
<accession>A0A5J4VRE3</accession>
<dbReference type="GO" id="GO:0004672">
    <property type="term" value="F:protein kinase activity"/>
    <property type="evidence" value="ECO:0007669"/>
    <property type="project" value="InterPro"/>
</dbReference>
<dbReference type="GO" id="GO:0005524">
    <property type="term" value="F:ATP binding"/>
    <property type="evidence" value="ECO:0007669"/>
    <property type="project" value="InterPro"/>
</dbReference>
<evidence type="ECO:0000256" key="1">
    <source>
        <dbReference type="SAM" id="Coils"/>
    </source>
</evidence>
<dbReference type="InterPro" id="IPR050235">
    <property type="entry name" value="CK1_Ser-Thr_kinase"/>
</dbReference>
<feature type="region of interest" description="Disordered" evidence="2">
    <location>
        <begin position="281"/>
        <end position="304"/>
    </location>
</feature>
<dbReference type="Gene3D" id="1.10.510.10">
    <property type="entry name" value="Transferase(Phosphotransferase) domain 1"/>
    <property type="match status" value="1"/>
</dbReference>
<feature type="domain" description="Protein kinase" evidence="3">
    <location>
        <begin position="1"/>
        <end position="177"/>
    </location>
</feature>
<evidence type="ECO:0000259" key="3">
    <source>
        <dbReference type="PROSITE" id="PS50011"/>
    </source>
</evidence>
<dbReference type="SUPFAM" id="SSF56112">
    <property type="entry name" value="Protein kinase-like (PK-like)"/>
    <property type="match status" value="1"/>
</dbReference>
<evidence type="ECO:0000313" key="5">
    <source>
        <dbReference type="Proteomes" id="UP000324800"/>
    </source>
</evidence>
<feature type="compositionally biased region" description="Polar residues" evidence="2">
    <location>
        <begin position="293"/>
        <end position="304"/>
    </location>
</feature>
<feature type="compositionally biased region" description="Basic and acidic residues" evidence="2">
    <location>
        <begin position="637"/>
        <end position="648"/>
    </location>
</feature>
<feature type="region of interest" description="Disordered" evidence="2">
    <location>
        <begin position="406"/>
        <end position="461"/>
    </location>
</feature>
<keyword evidence="1" id="KW-0175">Coiled coil</keyword>
<dbReference type="InterPro" id="IPR000719">
    <property type="entry name" value="Prot_kinase_dom"/>
</dbReference>
<feature type="region of interest" description="Disordered" evidence="2">
    <location>
        <begin position="637"/>
        <end position="665"/>
    </location>
</feature>